<comment type="subcellular location">
    <subcellularLocation>
        <location evidence="1">Cell envelope</location>
    </subcellularLocation>
</comment>
<evidence type="ECO:0000259" key="5">
    <source>
        <dbReference type="Pfam" id="PF13407"/>
    </source>
</evidence>
<feature type="compositionally biased region" description="Low complexity" evidence="4">
    <location>
        <begin position="49"/>
        <end position="59"/>
    </location>
</feature>
<dbReference type="PROSITE" id="PS51318">
    <property type="entry name" value="TAT"/>
    <property type="match status" value="1"/>
</dbReference>
<evidence type="ECO:0000313" key="6">
    <source>
        <dbReference type="EMBL" id="MBF9131766.1"/>
    </source>
</evidence>
<dbReference type="Pfam" id="PF13407">
    <property type="entry name" value="Peripla_BP_4"/>
    <property type="match status" value="1"/>
</dbReference>
<evidence type="ECO:0000256" key="3">
    <source>
        <dbReference type="ARBA" id="ARBA00022729"/>
    </source>
</evidence>
<feature type="region of interest" description="Disordered" evidence="4">
    <location>
        <begin position="36"/>
        <end position="59"/>
    </location>
</feature>
<sequence>MTQHDPLRPVRDLSRRRLLLGGAAVGAGALLTACTSNEGEPEDNGQVKAADSSANPNSAPGKKVVIGFSSPAADHGWTAAITKNAEAQAKLYTDVEFKSVAAGADAASQRATLSTLVSQKPDVIVLLPWDGKELNAFGLEAMAAGIPVVNLDRAFPDALAYRLQIKGDNYGMGVSAGRYIGEQMKAKGIANPIIGEIAGMDELELTQERSAGFKAELATFGFKVENRRAARFTADTGQAEASQLLRALPKMDAMWNHDDDQGIGVLAAIKQASRSDFIMVGGAGSKAAIDAIAADNSVLKATVTYSPSMASSAISLARLIAQGRGMSDLVELQVPKEITLASETITKENASTYSKLGF</sequence>
<dbReference type="InterPro" id="IPR025997">
    <property type="entry name" value="SBP_2_dom"/>
</dbReference>
<dbReference type="Gene3D" id="3.40.50.2300">
    <property type="match status" value="2"/>
</dbReference>
<comment type="similarity">
    <text evidence="2">Belongs to the bacterial solute-binding protein 2 family.</text>
</comment>
<dbReference type="InterPro" id="IPR006311">
    <property type="entry name" value="TAT_signal"/>
</dbReference>
<dbReference type="PANTHER" id="PTHR46847:SF1">
    <property type="entry name" value="D-ALLOSE-BINDING PERIPLASMIC PROTEIN-RELATED"/>
    <property type="match status" value="1"/>
</dbReference>
<organism evidence="6 7">
    <name type="scientific">Plantactinospora alkalitolerans</name>
    <dbReference type="NCBI Taxonomy" id="2789879"/>
    <lineage>
        <taxon>Bacteria</taxon>
        <taxon>Bacillati</taxon>
        <taxon>Actinomycetota</taxon>
        <taxon>Actinomycetes</taxon>
        <taxon>Micromonosporales</taxon>
        <taxon>Micromonosporaceae</taxon>
        <taxon>Plantactinospora</taxon>
    </lineage>
</organism>
<dbReference type="RefSeq" id="WP_196203309.1">
    <property type="nucleotide sequence ID" value="NZ_JADPUN010000208.1"/>
</dbReference>
<evidence type="ECO:0000256" key="2">
    <source>
        <dbReference type="ARBA" id="ARBA00007639"/>
    </source>
</evidence>
<dbReference type="SUPFAM" id="SSF53822">
    <property type="entry name" value="Periplasmic binding protein-like I"/>
    <property type="match status" value="1"/>
</dbReference>
<reference evidence="6 7" key="1">
    <citation type="submission" date="2020-11" db="EMBL/GenBank/DDBJ databases">
        <title>A novel isolate from a Black sea contaminated sediment with potential to produce alkanes: Plantactinospora alkalitolerans sp. nov.</title>
        <authorList>
            <person name="Carro L."/>
            <person name="Veyisoglu A."/>
            <person name="Guven K."/>
            <person name="Schumann P."/>
            <person name="Klenk H.-P."/>
            <person name="Sahin N."/>
        </authorList>
    </citation>
    <scope>NUCLEOTIDE SEQUENCE [LARGE SCALE GENOMIC DNA]</scope>
    <source>
        <strain evidence="6 7">S1510</strain>
    </source>
</reference>
<evidence type="ECO:0000256" key="4">
    <source>
        <dbReference type="SAM" id="MobiDB-lite"/>
    </source>
</evidence>
<feature type="domain" description="Periplasmic binding protein" evidence="5">
    <location>
        <begin position="66"/>
        <end position="324"/>
    </location>
</feature>
<comment type="caution">
    <text evidence="6">The sequence shown here is derived from an EMBL/GenBank/DDBJ whole genome shotgun (WGS) entry which is preliminary data.</text>
</comment>
<gene>
    <name evidence="6" type="ORF">I0C86_22775</name>
</gene>
<dbReference type="PANTHER" id="PTHR46847">
    <property type="entry name" value="D-ALLOSE-BINDING PERIPLASMIC PROTEIN-RELATED"/>
    <property type="match status" value="1"/>
</dbReference>
<evidence type="ECO:0000256" key="1">
    <source>
        <dbReference type="ARBA" id="ARBA00004196"/>
    </source>
</evidence>
<keyword evidence="7" id="KW-1185">Reference proteome</keyword>
<dbReference type="InterPro" id="IPR028082">
    <property type="entry name" value="Peripla_BP_I"/>
</dbReference>
<dbReference type="Proteomes" id="UP000638560">
    <property type="component" value="Unassembled WGS sequence"/>
</dbReference>
<dbReference type="EMBL" id="JADPUN010000208">
    <property type="protein sequence ID" value="MBF9131766.1"/>
    <property type="molecule type" value="Genomic_DNA"/>
</dbReference>
<keyword evidence="3" id="KW-0732">Signal</keyword>
<evidence type="ECO:0000313" key="7">
    <source>
        <dbReference type="Proteomes" id="UP000638560"/>
    </source>
</evidence>
<name>A0ABS0GZY0_9ACTN</name>
<proteinExistence type="inferred from homology"/>
<accession>A0ABS0GZY0</accession>
<protein>
    <submittedName>
        <fullName evidence="6">Substrate-binding domain-containing protein</fullName>
    </submittedName>
</protein>